<protein>
    <submittedName>
        <fullName evidence="2">Carboxymuconolactone decarboxylase family protein</fullName>
    </submittedName>
</protein>
<dbReference type="SUPFAM" id="SSF69118">
    <property type="entry name" value="AhpD-like"/>
    <property type="match status" value="1"/>
</dbReference>
<evidence type="ECO:0000259" key="1">
    <source>
        <dbReference type="Pfam" id="PF02627"/>
    </source>
</evidence>
<evidence type="ECO:0000313" key="3">
    <source>
        <dbReference type="Proteomes" id="UP000318704"/>
    </source>
</evidence>
<evidence type="ECO:0000313" key="2">
    <source>
        <dbReference type="EMBL" id="QDT96460.1"/>
    </source>
</evidence>
<dbReference type="InterPro" id="IPR004675">
    <property type="entry name" value="AhpD_core"/>
</dbReference>
<dbReference type="PANTHER" id="PTHR35446:SF3">
    <property type="entry name" value="CMD DOMAIN-CONTAINING PROTEIN"/>
    <property type="match status" value="1"/>
</dbReference>
<dbReference type="PANTHER" id="PTHR35446">
    <property type="entry name" value="SI:CH211-175M2.5"/>
    <property type="match status" value="1"/>
</dbReference>
<dbReference type="InterPro" id="IPR029032">
    <property type="entry name" value="AhpD-like"/>
</dbReference>
<name>A0A517VU02_9PLAN</name>
<dbReference type="InterPro" id="IPR003779">
    <property type="entry name" value="CMD-like"/>
</dbReference>
<proteinExistence type="predicted"/>
<dbReference type="NCBIfam" id="TIGR00778">
    <property type="entry name" value="ahpD_dom"/>
    <property type="match status" value="1"/>
</dbReference>
<feature type="domain" description="Carboxymuconolactone decarboxylase-like" evidence="1">
    <location>
        <begin position="41"/>
        <end position="115"/>
    </location>
</feature>
<dbReference type="KEGG" id="gaw:V144x_19170"/>
<sequence length="195" mass="20743">MQRLNSVSPETATGKAKTLLDGVKAKLGITPNIMKTMANSPAVLDAYLKFSGSLGAGALSAKNREQIALNVGEFNQCGYCLAAHSAIGKNLGLTAEEIQSSRSGSDADEKTNALMRFSRKIVEKRGFVSDQDLQEFRDAGFGDAEITEVVANVALNIFTNYFNHLAQTEVDFPEVEALAEESVAACSTDGGSCCH</sequence>
<dbReference type="Gene3D" id="1.20.1290.10">
    <property type="entry name" value="AhpD-like"/>
    <property type="match status" value="1"/>
</dbReference>
<dbReference type="AlphaFoldDB" id="A0A517VU02"/>
<dbReference type="GO" id="GO:0051920">
    <property type="term" value="F:peroxiredoxin activity"/>
    <property type="evidence" value="ECO:0007669"/>
    <property type="project" value="InterPro"/>
</dbReference>
<dbReference type="Pfam" id="PF02627">
    <property type="entry name" value="CMD"/>
    <property type="match status" value="1"/>
</dbReference>
<dbReference type="Proteomes" id="UP000318704">
    <property type="component" value="Chromosome"/>
</dbReference>
<reference evidence="2 3" key="1">
    <citation type="submission" date="2019-03" db="EMBL/GenBank/DDBJ databases">
        <title>Deep-cultivation of Planctomycetes and their phenomic and genomic characterization uncovers novel biology.</title>
        <authorList>
            <person name="Wiegand S."/>
            <person name="Jogler M."/>
            <person name="Boedeker C."/>
            <person name="Pinto D."/>
            <person name="Vollmers J."/>
            <person name="Rivas-Marin E."/>
            <person name="Kohn T."/>
            <person name="Peeters S.H."/>
            <person name="Heuer A."/>
            <person name="Rast P."/>
            <person name="Oberbeckmann S."/>
            <person name="Bunk B."/>
            <person name="Jeske O."/>
            <person name="Meyerdierks A."/>
            <person name="Storesund J.E."/>
            <person name="Kallscheuer N."/>
            <person name="Luecker S."/>
            <person name="Lage O.M."/>
            <person name="Pohl T."/>
            <person name="Merkel B.J."/>
            <person name="Hornburger P."/>
            <person name="Mueller R.-W."/>
            <person name="Bruemmer F."/>
            <person name="Labrenz M."/>
            <person name="Spormann A.M."/>
            <person name="Op den Camp H."/>
            <person name="Overmann J."/>
            <person name="Amann R."/>
            <person name="Jetten M.S.M."/>
            <person name="Mascher T."/>
            <person name="Medema M.H."/>
            <person name="Devos D.P."/>
            <person name="Kaster A.-K."/>
            <person name="Ovreas L."/>
            <person name="Rohde M."/>
            <person name="Galperin M.Y."/>
            <person name="Jogler C."/>
        </authorList>
    </citation>
    <scope>NUCLEOTIDE SEQUENCE [LARGE SCALE GENOMIC DNA]</scope>
    <source>
        <strain evidence="2 3">V144</strain>
    </source>
</reference>
<gene>
    <name evidence="2" type="ORF">V144x_19170</name>
</gene>
<organism evidence="2 3">
    <name type="scientific">Gimesia aquarii</name>
    <dbReference type="NCBI Taxonomy" id="2527964"/>
    <lineage>
        <taxon>Bacteria</taxon>
        <taxon>Pseudomonadati</taxon>
        <taxon>Planctomycetota</taxon>
        <taxon>Planctomycetia</taxon>
        <taxon>Planctomycetales</taxon>
        <taxon>Planctomycetaceae</taxon>
        <taxon>Gimesia</taxon>
    </lineage>
</organism>
<dbReference type="RefSeq" id="WP_144984617.1">
    <property type="nucleotide sequence ID" value="NZ_CP037920.1"/>
</dbReference>
<accession>A0A517VU02</accession>
<dbReference type="EMBL" id="CP037920">
    <property type="protein sequence ID" value="QDT96460.1"/>
    <property type="molecule type" value="Genomic_DNA"/>
</dbReference>